<sequence length="321" mass="36560">MSYLQVKVFQNATQFRLDCRVARFEIQSYQTEFDCIFVGQRVPHVSFQDHFLSRQKFGDDTSETFVLPRVESFCGVIAATELFAEHQTVSLRHRRFINAHLRFHPVDSSSSCRHCIVNAGVQLKMGQDFQVIVGERKHPLLQRIDGCSVQVHYKIGPYENLQMVCGIDKLRFADVDDACCSRAYVGNVTGQVLLLLIILYAVIYIDQSGHGFFELFHAARQIVFYFKILSQMLHLQFQIPQTALHLPLGHIENHFGFGAQTALHVMEIIFHALQSRNHGVVDVLLVFLQPSDFRILLPDGIAYGVESSCIIFVSVADVEQQ</sequence>
<protein>
    <submittedName>
        <fullName evidence="2">Uncharacterized protein</fullName>
    </submittedName>
</protein>
<keyword evidence="3" id="KW-1185">Reference proteome</keyword>
<organism evidence="2 3">
    <name type="scientific">Caerostris extrusa</name>
    <name type="common">Bark spider</name>
    <name type="synonym">Caerostris bankana</name>
    <dbReference type="NCBI Taxonomy" id="172846"/>
    <lineage>
        <taxon>Eukaryota</taxon>
        <taxon>Metazoa</taxon>
        <taxon>Ecdysozoa</taxon>
        <taxon>Arthropoda</taxon>
        <taxon>Chelicerata</taxon>
        <taxon>Arachnida</taxon>
        <taxon>Araneae</taxon>
        <taxon>Araneomorphae</taxon>
        <taxon>Entelegynae</taxon>
        <taxon>Araneoidea</taxon>
        <taxon>Araneidae</taxon>
        <taxon>Caerostris</taxon>
    </lineage>
</organism>
<evidence type="ECO:0000313" key="2">
    <source>
        <dbReference type="EMBL" id="GIY51985.1"/>
    </source>
</evidence>
<proteinExistence type="predicted"/>
<keyword evidence="1" id="KW-0472">Membrane</keyword>
<feature type="transmembrane region" description="Helical" evidence="1">
    <location>
        <begin position="184"/>
        <end position="205"/>
    </location>
</feature>
<evidence type="ECO:0000313" key="3">
    <source>
        <dbReference type="Proteomes" id="UP001054945"/>
    </source>
</evidence>
<keyword evidence="1" id="KW-0812">Transmembrane</keyword>
<evidence type="ECO:0000256" key="1">
    <source>
        <dbReference type="SAM" id="Phobius"/>
    </source>
</evidence>
<dbReference type="AlphaFoldDB" id="A0AAV4U2K6"/>
<keyword evidence="1" id="KW-1133">Transmembrane helix</keyword>
<name>A0AAV4U2K6_CAEEX</name>
<reference evidence="2 3" key="1">
    <citation type="submission" date="2021-06" db="EMBL/GenBank/DDBJ databases">
        <title>Caerostris extrusa draft genome.</title>
        <authorList>
            <person name="Kono N."/>
            <person name="Arakawa K."/>
        </authorList>
    </citation>
    <scope>NUCLEOTIDE SEQUENCE [LARGE SCALE GENOMIC DNA]</scope>
</reference>
<dbReference type="Proteomes" id="UP001054945">
    <property type="component" value="Unassembled WGS sequence"/>
</dbReference>
<dbReference type="EMBL" id="BPLR01012183">
    <property type="protein sequence ID" value="GIY51985.1"/>
    <property type="molecule type" value="Genomic_DNA"/>
</dbReference>
<accession>A0AAV4U2K6</accession>
<comment type="caution">
    <text evidence="2">The sequence shown here is derived from an EMBL/GenBank/DDBJ whole genome shotgun (WGS) entry which is preliminary data.</text>
</comment>
<gene>
    <name evidence="2" type="ORF">CEXT_422401</name>
</gene>